<name>A0A9N8Z8C3_9GLOM</name>
<evidence type="ECO:0000313" key="3">
    <source>
        <dbReference type="Proteomes" id="UP000789405"/>
    </source>
</evidence>
<evidence type="ECO:0000256" key="1">
    <source>
        <dbReference type="SAM" id="MobiDB-lite"/>
    </source>
</evidence>
<accession>A0A9N8Z8C3</accession>
<feature type="compositionally biased region" description="Basic residues" evidence="1">
    <location>
        <begin position="11"/>
        <end position="23"/>
    </location>
</feature>
<dbReference type="AlphaFoldDB" id="A0A9N8Z8C3"/>
<sequence>MTLFKNETPKTIKKRLKSNQQKKRQLSFTYVKEKLGNQPNYIMSMDNSSNPKSKGPEKKRVLKRSKSLPSQSNPKHPIRFNSLSCNTDISKFDTVPFSSQLVGEPEEQDIETFFKEFVDTIMIGNNLLSNEKNSNYDYTSVDKSLVEENGRTNSHYPSDNKMNTSMY</sequence>
<dbReference type="EMBL" id="CAJVPY010000603">
    <property type="protein sequence ID" value="CAG8482931.1"/>
    <property type="molecule type" value="Genomic_DNA"/>
</dbReference>
<dbReference type="Proteomes" id="UP000789405">
    <property type="component" value="Unassembled WGS sequence"/>
</dbReference>
<feature type="compositionally biased region" description="Polar residues" evidence="1">
    <location>
        <begin position="39"/>
        <end position="52"/>
    </location>
</feature>
<evidence type="ECO:0000313" key="2">
    <source>
        <dbReference type="EMBL" id="CAG8482931.1"/>
    </source>
</evidence>
<feature type="region of interest" description="Disordered" evidence="1">
    <location>
        <begin position="1"/>
        <end position="23"/>
    </location>
</feature>
<organism evidence="2 3">
    <name type="scientific">Dentiscutata erythropus</name>
    <dbReference type="NCBI Taxonomy" id="1348616"/>
    <lineage>
        <taxon>Eukaryota</taxon>
        <taxon>Fungi</taxon>
        <taxon>Fungi incertae sedis</taxon>
        <taxon>Mucoromycota</taxon>
        <taxon>Glomeromycotina</taxon>
        <taxon>Glomeromycetes</taxon>
        <taxon>Diversisporales</taxon>
        <taxon>Gigasporaceae</taxon>
        <taxon>Dentiscutata</taxon>
    </lineage>
</organism>
<proteinExistence type="predicted"/>
<protein>
    <submittedName>
        <fullName evidence="2">12616_t:CDS:1</fullName>
    </submittedName>
</protein>
<feature type="region of interest" description="Disordered" evidence="1">
    <location>
        <begin position="39"/>
        <end position="80"/>
    </location>
</feature>
<comment type="caution">
    <text evidence="2">The sequence shown here is derived from an EMBL/GenBank/DDBJ whole genome shotgun (WGS) entry which is preliminary data.</text>
</comment>
<reference evidence="2" key="1">
    <citation type="submission" date="2021-06" db="EMBL/GenBank/DDBJ databases">
        <authorList>
            <person name="Kallberg Y."/>
            <person name="Tangrot J."/>
            <person name="Rosling A."/>
        </authorList>
    </citation>
    <scope>NUCLEOTIDE SEQUENCE</scope>
    <source>
        <strain evidence="2">MA453B</strain>
    </source>
</reference>
<gene>
    <name evidence="2" type="ORF">DERYTH_LOCUS2020</name>
</gene>
<keyword evidence="3" id="KW-1185">Reference proteome</keyword>